<dbReference type="Proteomes" id="UP000092993">
    <property type="component" value="Unassembled WGS sequence"/>
</dbReference>
<organism evidence="1 2">
    <name type="scientific">Grifola frondosa</name>
    <name type="common">Maitake</name>
    <name type="synonym">Polyporus frondosus</name>
    <dbReference type="NCBI Taxonomy" id="5627"/>
    <lineage>
        <taxon>Eukaryota</taxon>
        <taxon>Fungi</taxon>
        <taxon>Dikarya</taxon>
        <taxon>Basidiomycota</taxon>
        <taxon>Agaricomycotina</taxon>
        <taxon>Agaricomycetes</taxon>
        <taxon>Polyporales</taxon>
        <taxon>Grifolaceae</taxon>
        <taxon>Grifola</taxon>
    </lineage>
</organism>
<reference evidence="1 2" key="1">
    <citation type="submission" date="2016-03" db="EMBL/GenBank/DDBJ databases">
        <title>Whole genome sequencing of Grifola frondosa 9006-11.</title>
        <authorList>
            <person name="Min B."/>
            <person name="Park H."/>
            <person name="Kim J.-G."/>
            <person name="Cho H."/>
            <person name="Oh Y.-L."/>
            <person name="Kong W.-S."/>
            <person name="Choi I.-G."/>
        </authorList>
    </citation>
    <scope>NUCLEOTIDE SEQUENCE [LARGE SCALE GENOMIC DNA]</scope>
    <source>
        <strain evidence="1 2">9006-11</strain>
    </source>
</reference>
<gene>
    <name evidence="1" type="ORF">A0H81_01629</name>
</gene>
<sequence length="103" mass="11764">MIFPAIWRICGSEELRMLTPAAWQISIPHLSTSAASIQIADYVPATLNPLSAVKQMRHRKRPTTRTFRKIFLLTLPRGRLGITPSYCDRFLLQDMRLLTLLLG</sequence>
<keyword evidence="2" id="KW-1185">Reference proteome</keyword>
<protein>
    <submittedName>
        <fullName evidence="1">Uncharacterized protein</fullName>
    </submittedName>
</protein>
<dbReference type="EMBL" id="LUGG01000002">
    <property type="protein sequence ID" value="OBZ77206.1"/>
    <property type="molecule type" value="Genomic_DNA"/>
</dbReference>
<accession>A0A1C7MLA0</accession>
<name>A0A1C7MLA0_GRIFR</name>
<evidence type="ECO:0000313" key="2">
    <source>
        <dbReference type="Proteomes" id="UP000092993"/>
    </source>
</evidence>
<evidence type="ECO:0000313" key="1">
    <source>
        <dbReference type="EMBL" id="OBZ77206.1"/>
    </source>
</evidence>
<comment type="caution">
    <text evidence="1">The sequence shown here is derived from an EMBL/GenBank/DDBJ whole genome shotgun (WGS) entry which is preliminary data.</text>
</comment>
<dbReference type="AlphaFoldDB" id="A0A1C7MLA0"/>
<proteinExistence type="predicted"/>